<accession>A0A0C2A7A3</accession>
<feature type="compositionally biased region" description="Low complexity" evidence="1">
    <location>
        <begin position="25"/>
        <end position="34"/>
    </location>
</feature>
<protein>
    <submittedName>
        <fullName evidence="2">Uncharacterized protein</fullName>
    </submittedName>
</protein>
<reference evidence="2 3" key="1">
    <citation type="submission" date="2014-12" db="EMBL/GenBank/DDBJ databases">
        <title>Genome assembly of Enhygromyxa salina DSM 15201.</title>
        <authorList>
            <person name="Sharma G."/>
            <person name="Subramanian S."/>
        </authorList>
    </citation>
    <scope>NUCLEOTIDE SEQUENCE [LARGE SCALE GENOMIC DNA]</scope>
    <source>
        <strain evidence="2 3">DSM 15201</strain>
    </source>
</reference>
<evidence type="ECO:0000313" key="3">
    <source>
        <dbReference type="Proteomes" id="UP000031599"/>
    </source>
</evidence>
<feature type="region of interest" description="Disordered" evidence="1">
    <location>
        <begin position="11"/>
        <end position="63"/>
    </location>
</feature>
<comment type="caution">
    <text evidence="2">The sequence shown here is derived from an EMBL/GenBank/DDBJ whole genome shotgun (WGS) entry which is preliminary data.</text>
</comment>
<dbReference type="Proteomes" id="UP000031599">
    <property type="component" value="Unassembled WGS sequence"/>
</dbReference>
<feature type="compositionally biased region" description="Gly residues" evidence="1">
    <location>
        <begin position="35"/>
        <end position="50"/>
    </location>
</feature>
<gene>
    <name evidence="2" type="ORF">DB30_03899</name>
</gene>
<evidence type="ECO:0000256" key="1">
    <source>
        <dbReference type="SAM" id="MobiDB-lite"/>
    </source>
</evidence>
<feature type="region of interest" description="Disordered" evidence="1">
    <location>
        <begin position="93"/>
        <end position="122"/>
    </location>
</feature>
<evidence type="ECO:0000313" key="2">
    <source>
        <dbReference type="EMBL" id="KIG19343.1"/>
    </source>
</evidence>
<dbReference type="AlphaFoldDB" id="A0A0C2A7A3"/>
<proteinExistence type="predicted"/>
<feature type="compositionally biased region" description="Acidic residues" evidence="1">
    <location>
        <begin position="51"/>
        <end position="60"/>
    </location>
</feature>
<sequence length="207" mass="20167">MACVILTLTAGTLGCDSNPDDKTTEGAADDTGTTTGDGDGESGTSGNSGDGDGDPSETDPDCPLGSFDCPCDDGMCAAGLTCGADDLCSLGGGTGDPSTGDPTGDPTGNPSTTGGTAEPYDPEACEAPSEILSVEKIAGDFCSAPCVDSEECPSGPPGTTPACAIATEGAVPNFCALICTPESEDCPAGSTCKVIPQQPNTGLCTYP</sequence>
<organism evidence="2 3">
    <name type="scientific">Enhygromyxa salina</name>
    <dbReference type="NCBI Taxonomy" id="215803"/>
    <lineage>
        <taxon>Bacteria</taxon>
        <taxon>Pseudomonadati</taxon>
        <taxon>Myxococcota</taxon>
        <taxon>Polyangia</taxon>
        <taxon>Nannocystales</taxon>
        <taxon>Nannocystaceae</taxon>
        <taxon>Enhygromyxa</taxon>
    </lineage>
</organism>
<dbReference type="EMBL" id="JMCC02000003">
    <property type="protein sequence ID" value="KIG19343.1"/>
    <property type="molecule type" value="Genomic_DNA"/>
</dbReference>
<name>A0A0C2A7A3_9BACT</name>
<feature type="compositionally biased region" description="Low complexity" evidence="1">
    <location>
        <begin position="96"/>
        <end position="116"/>
    </location>
</feature>